<sequence>MSEKFISIAIDGPVAAGKTTQAKLLAKELGFLYVDTGAMYRTIAVFMTWFPTLAPSMEKVLAGINMKLKRGQDGEQRMFLGTEDVTDQLRTPKISKLASNISALPCVRDFLLGMQRKAAEENDVVMEGRDIGTVILPDATVKIFLTADADMRAFRRWRELKQKGQTENFYNVMEDLKARDYNDSHREVAPLKQAEDAILLDCTELSSRETTQALLEIVRKITDI</sequence>
<name>A0A6I2R637_FLAPL</name>
<dbReference type="Gene3D" id="3.40.50.300">
    <property type="entry name" value="P-loop containing nucleotide triphosphate hydrolases"/>
    <property type="match status" value="1"/>
</dbReference>
<dbReference type="AlphaFoldDB" id="A0A6I2R637"/>
<evidence type="ECO:0000256" key="7">
    <source>
        <dbReference type="ARBA" id="ARBA00048478"/>
    </source>
</evidence>
<dbReference type="HAMAP" id="MF_00238">
    <property type="entry name" value="Cytidyl_kinase_type1"/>
    <property type="match status" value="1"/>
</dbReference>
<evidence type="ECO:0000259" key="9">
    <source>
        <dbReference type="Pfam" id="PF02224"/>
    </source>
</evidence>
<comment type="caution">
    <text evidence="10">The sequence shown here is derived from an EMBL/GenBank/DDBJ whole genome shotgun (WGS) entry which is preliminary data.</text>
</comment>
<dbReference type="GO" id="GO:0005524">
    <property type="term" value="F:ATP binding"/>
    <property type="evidence" value="ECO:0007669"/>
    <property type="project" value="UniProtKB-UniRule"/>
</dbReference>
<evidence type="ECO:0000256" key="8">
    <source>
        <dbReference type="HAMAP-Rule" id="MF_00238"/>
    </source>
</evidence>
<evidence type="ECO:0000256" key="5">
    <source>
        <dbReference type="ARBA" id="ARBA00022840"/>
    </source>
</evidence>
<organism evidence="10 11">
    <name type="scientific">Flavonifractor plautii</name>
    <name type="common">Fusobacterium plautii</name>
    <dbReference type="NCBI Taxonomy" id="292800"/>
    <lineage>
        <taxon>Bacteria</taxon>
        <taxon>Bacillati</taxon>
        <taxon>Bacillota</taxon>
        <taxon>Clostridia</taxon>
        <taxon>Eubacteriales</taxon>
        <taxon>Oscillospiraceae</taxon>
        <taxon>Flavonifractor</taxon>
    </lineage>
</organism>
<feature type="binding site" evidence="8">
    <location>
        <begin position="12"/>
        <end position="20"/>
    </location>
    <ligand>
        <name>ATP</name>
        <dbReference type="ChEBI" id="CHEBI:30616"/>
    </ligand>
</feature>
<feature type="domain" description="Cytidylate kinase" evidence="9">
    <location>
        <begin position="8"/>
        <end position="219"/>
    </location>
</feature>
<keyword evidence="4 8" id="KW-0418">Kinase</keyword>
<evidence type="ECO:0000313" key="11">
    <source>
        <dbReference type="Proteomes" id="UP000434475"/>
    </source>
</evidence>
<comment type="catalytic activity">
    <reaction evidence="7 8">
        <text>CMP + ATP = CDP + ADP</text>
        <dbReference type="Rhea" id="RHEA:11600"/>
        <dbReference type="ChEBI" id="CHEBI:30616"/>
        <dbReference type="ChEBI" id="CHEBI:58069"/>
        <dbReference type="ChEBI" id="CHEBI:60377"/>
        <dbReference type="ChEBI" id="CHEBI:456216"/>
        <dbReference type="EC" id="2.7.4.25"/>
    </reaction>
</comment>
<dbReference type="SUPFAM" id="SSF52540">
    <property type="entry name" value="P-loop containing nucleoside triphosphate hydrolases"/>
    <property type="match status" value="1"/>
</dbReference>
<keyword evidence="3 8" id="KW-0547">Nucleotide-binding</keyword>
<dbReference type="EC" id="2.7.4.25" evidence="8"/>
<evidence type="ECO:0000256" key="6">
    <source>
        <dbReference type="ARBA" id="ARBA00047615"/>
    </source>
</evidence>
<dbReference type="GO" id="GO:0005829">
    <property type="term" value="C:cytosol"/>
    <property type="evidence" value="ECO:0007669"/>
    <property type="project" value="TreeGrafter"/>
</dbReference>
<dbReference type="PANTHER" id="PTHR21299:SF2">
    <property type="entry name" value="CYTIDYLATE KINASE"/>
    <property type="match status" value="1"/>
</dbReference>
<dbReference type="EMBL" id="WKPR01000027">
    <property type="protein sequence ID" value="MSB21795.1"/>
    <property type="molecule type" value="Genomic_DNA"/>
</dbReference>
<evidence type="ECO:0000256" key="2">
    <source>
        <dbReference type="ARBA" id="ARBA00022679"/>
    </source>
</evidence>
<gene>
    <name evidence="8" type="primary">cmk</name>
    <name evidence="10" type="ORF">GKE97_20155</name>
</gene>
<keyword evidence="8" id="KW-0963">Cytoplasm</keyword>
<dbReference type="PANTHER" id="PTHR21299">
    <property type="entry name" value="CYTIDYLATE KINASE/PANTOATE-BETA-ALANINE LIGASE"/>
    <property type="match status" value="1"/>
</dbReference>
<dbReference type="GO" id="GO:0015949">
    <property type="term" value="P:nucleobase-containing small molecule interconversion"/>
    <property type="evidence" value="ECO:0007669"/>
    <property type="project" value="TreeGrafter"/>
</dbReference>
<dbReference type="RefSeq" id="WP_108981931.1">
    <property type="nucleotide sequence ID" value="NZ_JAQLWY010000025.1"/>
</dbReference>
<reference evidence="10 11" key="1">
    <citation type="journal article" date="2019" name="Nat. Med.">
        <title>A library of human gut bacterial isolates paired with longitudinal multiomics data enables mechanistic microbiome research.</title>
        <authorList>
            <person name="Poyet M."/>
            <person name="Groussin M."/>
            <person name="Gibbons S.M."/>
            <person name="Avila-Pacheco J."/>
            <person name="Jiang X."/>
            <person name="Kearney S.M."/>
            <person name="Perrotta A.R."/>
            <person name="Berdy B."/>
            <person name="Zhao S."/>
            <person name="Lieberman T.D."/>
            <person name="Swanson P.K."/>
            <person name="Smith M."/>
            <person name="Roesemann S."/>
            <person name="Alexander J.E."/>
            <person name="Rich S.A."/>
            <person name="Livny J."/>
            <person name="Vlamakis H."/>
            <person name="Clish C."/>
            <person name="Bullock K."/>
            <person name="Deik A."/>
            <person name="Scott J."/>
            <person name="Pierce K.A."/>
            <person name="Xavier R.J."/>
            <person name="Alm E.J."/>
        </authorList>
    </citation>
    <scope>NUCLEOTIDE SEQUENCE [LARGE SCALE GENOMIC DNA]</scope>
    <source>
        <strain evidence="10 11">BIOML-A2</strain>
    </source>
</reference>
<dbReference type="InterPro" id="IPR003136">
    <property type="entry name" value="Cytidylate_kin"/>
</dbReference>
<protein>
    <recommendedName>
        <fullName evidence="8">Cytidylate kinase</fullName>
        <shortName evidence="8">CK</shortName>
        <ecNumber evidence="8">2.7.4.25</ecNumber>
    </recommendedName>
    <alternativeName>
        <fullName evidence="8">Cytidine monophosphate kinase</fullName>
        <shortName evidence="8">CMP kinase</shortName>
    </alternativeName>
</protein>
<dbReference type="Pfam" id="PF02224">
    <property type="entry name" value="Cytidylate_kin"/>
    <property type="match status" value="1"/>
</dbReference>
<keyword evidence="5 8" id="KW-0067">ATP-binding</keyword>
<evidence type="ECO:0000313" key="10">
    <source>
        <dbReference type="EMBL" id="MSB21795.1"/>
    </source>
</evidence>
<accession>A0A6I2R637</accession>
<comment type="catalytic activity">
    <reaction evidence="6 8">
        <text>dCMP + ATP = dCDP + ADP</text>
        <dbReference type="Rhea" id="RHEA:25094"/>
        <dbReference type="ChEBI" id="CHEBI:30616"/>
        <dbReference type="ChEBI" id="CHEBI:57566"/>
        <dbReference type="ChEBI" id="CHEBI:58593"/>
        <dbReference type="ChEBI" id="CHEBI:456216"/>
        <dbReference type="EC" id="2.7.4.25"/>
    </reaction>
</comment>
<comment type="subcellular location">
    <subcellularLocation>
        <location evidence="8">Cytoplasm</location>
    </subcellularLocation>
</comment>
<evidence type="ECO:0000256" key="4">
    <source>
        <dbReference type="ARBA" id="ARBA00022777"/>
    </source>
</evidence>
<dbReference type="NCBIfam" id="TIGR00017">
    <property type="entry name" value="cmk"/>
    <property type="match status" value="1"/>
</dbReference>
<evidence type="ECO:0000256" key="3">
    <source>
        <dbReference type="ARBA" id="ARBA00022741"/>
    </source>
</evidence>
<dbReference type="InterPro" id="IPR027417">
    <property type="entry name" value="P-loop_NTPase"/>
</dbReference>
<dbReference type="GO" id="GO:0006220">
    <property type="term" value="P:pyrimidine nucleotide metabolic process"/>
    <property type="evidence" value="ECO:0007669"/>
    <property type="project" value="UniProtKB-UniRule"/>
</dbReference>
<comment type="similarity">
    <text evidence="1 8">Belongs to the cytidylate kinase family. Type 1 subfamily.</text>
</comment>
<evidence type="ECO:0000256" key="1">
    <source>
        <dbReference type="ARBA" id="ARBA00009427"/>
    </source>
</evidence>
<dbReference type="GO" id="GO:0036431">
    <property type="term" value="F:dCMP kinase activity"/>
    <property type="evidence" value="ECO:0007669"/>
    <property type="project" value="InterPro"/>
</dbReference>
<dbReference type="InterPro" id="IPR011994">
    <property type="entry name" value="Cytidylate_kinase_dom"/>
</dbReference>
<keyword evidence="2 8" id="KW-0808">Transferase</keyword>
<proteinExistence type="inferred from homology"/>
<dbReference type="CDD" id="cd02020">
    <property type="entry name" value="CMPK"/>
    <property type="match status" value="1"/>
</dbReference>
<dbReference type="Proteomes" id="UP000434475">
    <property type="component" value="Unassembled WGS sequence"/>
</dbReference>